<dbReference type="InterPro" id="IPR013154">
    <property type="entry name" value="ADH-like_N"/>
</dbReference>
<dbReference type="NCBIfam" id="TIGR02817">
    <property type="entry name" value="adh_fam_1"/>
    <property type="match status" value="1"/>
</dbReference>
<dbReference type="PANTHER" id="PTHR44154">
    <property type="entry name" value="QUINONE OXIDOREDUCTASE"/>
    <property type="match status" value="1"/>
</dbReference>
<keyword evidence="6" id="KW-0560">Oxidoreductase</keyword>
<dbReference type="InterPro" id="IPR036291">
    <property type="entry name" value="NAD(P)-bd_dom_sf"/>
</dbReference>
<dbReference type="STRING" id="550540.Fbal_2066"/>
<keyword evidence="5" id="KW-0694">RNA-binding</keyword>
<evidence type="ECO:0000259" key="7">
    <source>
        <dbReference type="SMART" id="SM00829"/>
    </source>
</evidence>
<dbReference type="RefSeq" id="WP_013345575.1">
    <property type="nucleotide sequence ID" value="NC_014541.1"/>
</dbReference>
<keyword evidence="6" id="KW-0479">Metal-binding</keyword>
<dbReference type="Proteomes" id="UP000006683">
    <property type="component" value="Chromosome"/>
</dbReference>
<accession>E1SUD6</accession>
<dbReference type="EMBL" id="CP002209">
    <property type="protein sequence ID" value="ADN76269.1"/>
    <property type="molecule type" value="Genomic_DNA"/>
</dbReference>
<feature type="domain" description="Enoyl reductase (ER)" evidence="7">
    <location>
        <begin position="20"/>
        <end position="338"/>
    </location>
</feature>
<dbReference type="InterPro" id="IPR014182">
    <property type="entry name" value="ADH_Zn_typ-1"/>
</dbReference>
<evidence type="ECO:0000256" key="1">
    <source>
        <dbReference type="ARBA" id="ARBA00004496"/>
    </source>
</evidence>
<evidence type="ECO:0000256" key="6">
    <source>
        <dbReference type="RuleBase" id="RU364000"/>
    </source>
</evidence>
<dbReference type="AlphaFoldDB" id="E1SUD6"/>
<evidence type="ECO:0000256" key="4">
    <source>
        <dbReference type="ARBA" id="ARBA00022857"/>
    </source>
</evidence>
<dbReference type="SMART" id="SM00829">
    <property type="entry name" value="PKS_ER"/>
    <property type="match status" value="1"/>
</dbReference>
<comment type="subcellular location">
    <subcellularLocation>
        <location evidence="1">Cytoplasm</location>
    </subcellularLocation>
</comment>
<dbReference type="GO" id="GO:0003723">
    <property type="term" value="F:RNA binding"/>
    <property type="evidence" value="ECO:0007669"/>
    <property type="project" value="UniProtKB-KW"/>
</dbReference>
<dbReference type="eggNOG" id="COG0604">
    <property type="taxonomic scope" value="Bacteria"/>
</dbReference>
<reference evidence="8 9" key="1">
    <citation type="journal article" date="2010" name="Stand. Genomic Sci.">
        <title>Complete genome sequence of Ferrimonas balearica type strain (PAT).</title>
        <authorList>
            <person name="Nolan M."/>
            <person name="Sikorski J."/>
            <person name="Davenport K."/>
            <person name="Lucas S."/>
            <person name="Glavina Del Rio T."/>
            <person name="Tice H."/>
            <person name="Cheng J."/>
            <person name="Goodwin L."/>
            <person name="Pitluck S."/>
            <person name="Liolios K."/>
            <person name="Ivanova N."/>
            <person name="Mavromatis K."/>
            <person name="Ovchinnikova G."/>
            <person name="Pati A."/>
            <person name="Chen A."/>
            <person name="Palaniappan K."/>
            <person name="Land M."/>
            <person name="Hauser L."/>
            <person name="Chang Y."/>
            <person name="Jeffries C."/>
            <person name="Tapia R."/>
            <person name="Brettin T."/>
            <person name="Detter J."/>
            <person name="Han C."/>
            <person name="Yasawong M."/>
            <person name="Rohde M."/>
            <person name="Tindall B."/>
            <person name="Goker M."/>
            <person name="Woyke T."/>
            <person name="Bristow J."/>
            <person name="Eisen J."/>
            <person name="Markowitz V."/>
            <person name="Hugenholtz P."/>
            <person name="Kyrpides N."/>
            <person name="Klenk H."/>
            <person name="Lapidus A."/>
        </authorList>
    </citation>
    <scope>NUCLEOTIDE SEQUENCE [LARGE SCALE GENOMIC DNA]</scope>
    <source>
        <strain evidence="9">DSM 9799 / CCM 4581 / KCTC 23876 / PAT</strain>
    </source>
</reference>
<dbReference type="InterPro" id="IPR002364">
    <property type="entry name" value="Quin_OxRdtase/zeta-crystal_CS"/>
</dbReference>
<keyword evidence="9" id="KW-1185">Reference proteome</keyword>
<sequence length="341" mass="36821">MSQTMKAVGYHHSRPIDQTDALLDLTLPRPTPGEQDLLVRVEAVSVNPVDTKIRTRVQPAEGQAQVLGWDAAGVVEAVGSSVTGFAVGDPVWYAGDVSRPGSNSEFQCVDARIASKRPTNIDVAEAAALPLTGLTAYELLFDRLGLSPDADHSNDSLLVIGAAGGVGSILIQLARQLTNIRIIATASRPDSQAWVEQQGAHHVVNHHHDMVAQVAGLKCPPVRYVASLNQTDSHLTAIAELMAPQGKLALIDDPASFDIMPFKRKSISIHWEFMFTRALFKTDDIARQQAILSHIAEMVQEGRIKTTVAEHFGTISADNLKRAHALLESQQSRGKIVLAGF</sequence>
<dbReference type="InterPro" id="IPR020843">
    <property type="entry name" value="ER"/>
</dbReference>
<evidence type="ECO:0000313" key="9">
    <source>
        <dbReference type="Proteomes" id="UP000006683"/>
    </source>
</evidence>
<evidence type="ECO:0000256" key="2">
    <source>
        <dbReference type="ARBA" id="ARBA00011881"/>
    </source>
</evidence>
<keyword evidence="3" id="KW-0963">Cytoplasm</keyword>
<organism evidence="8 9">
    <name type="scientific">Ferrimonas balearica (strain DSM 9799 / CCM 4581 / KCTC 23876 / PAT)</name>
    <dbReference type="NCBI Taxonomy" id="550540"/>
    <lineage>
        <taxon>Bacteria</taxon>
        <taxon>Pseudomonadati</taxon>
        <taxon>Pseudomonadota</taxon>
        <taxon>Gammaproteobacteria</taxon>
        <taxon>Alteromonadales</taxon>
        <taxon>Ferrimonadaceae</taxon>
        <taxon>Ferrimonas</taxon>
    </lineage>
</organism>
<dbReference type="Pfam" id="PF08240">
    <property type="entry name" value="ADH_N"/>
    <property type="match status" value="1"/>
</dbReference>
<dbReference type="InterPro" id="IPR051603">
    <property type="entry name" value="Zinc-ADH_QOR/CCCR"/>
</dbReference>
<comment type="similarity">
    <text evidence="6">Belongs to the zinc-containing alcohol dehydrogenase family. Quinone oxidoreductase subfamily.</text>
</comment>
<dbReference type="GO" id="GO:0016491">
    <property type="term" value="F:oxidoreductase activity"/>
    <property type="evidence" value="ECO:0007669"/>
    <property type="project" value="UniProtKB-KW"/>
</dbReference>
<dbReference type="HOGENOM" id="CLU_026673_3_0_6"/>
<dbReference type="Gene3D" id="3.90.180.10">
    <property type="entry name" value="Medium-chain alcohol dehydrogenases, catalytic domain"/>
    <property type="match status" value="1"/>
</dbReference>
<dbReference type="KEGG" id="fbl:Fbal_2066"/>
<dbReference type="PANTHER" id="PTHR44154:SF1">
    <property type="entry name" value="QUINONE OXIDOREDUCTASE"/>
    <property type="match status" value="1"/>
</dbReference>
<gene>
    <name evidence="8" type="ordered locus">Fbal_2066</name>
</gene>
<dbReference type="GO" id="GO:0005737">
    <property type="term" value="C:cytoplasm"/>
    <property type="evidence" value="ECO:0007669"/>
    <property type="project" value="UniProtKB-SubCell"/>
</dbReference>
<name>E1SUD6_FERBD</name>
<evidence type="ECO:0000256" key="3">
    <source>
        <dbReference type="ARBA" id="ARBA00022490"/>
    </source>
</evidence>
<protein>
    <recommendedName>
        <fullName evidence="6">Zinc-type alcohol dehydrogenase-like protein</fullName>
    </recommendedName>
</protein>
<keyword evidence="4" id="KW-0521">NADP</keyword>
<keyword evidence="6" id="KW-0862">Zinc</keyword>
<dbReference type="PROSITE" id="PS01162">
    <property type="entry name" value="QOR_ZETA_CRYSTAL"/>
    <property type="match status" value="1"/>
</dbReference>
<dbReference type="SUPFAM" id="SSF51735">
    <property type="entry name" value="NAD(P)-binding Rossmann-fold domains"/>
    <property type="match status" value="1"/>
</dbReference>
<proteinExistence type="inferred from homology"/>
<dbReference type="SUPFAM" id="SSF50129">
    <property type="entry name" value="GroES-like"/>
    <property type="match status" value="1"/>
</dbReference>
<dbReference type="GeneID" id="67182275"/>
<evidence type="ECO:0000313" key="8">
    <source>
        <dbReference type="EMBL" id="ADN76269.1"/>
    </source>
</evidence>
<dbReference type="GO" id="GO:0008270">
    <property type="term" value="F:zinc ion binding"/>
    <property type="evidence" value="ECO:0007669"/>
    <property type="project" value="InterPro"/>
</dbReference>
<dbReference type="Pfam" id="PF13602">
    <property type="entry name" value="ADH_zinc_N_2"/>
    <property type="match status" value="1"/>
</dbReference>
<dbReference type="CDD" id="cd08252">
    <property type="entry name" value="AL_MDR"/>
    <property type="match status" value="1"/>
</dbReference>
<evidence type="ECO:0000256" key="5">
    <source>
        <dbReference type="ARBA" id="ARBA00022884"/>
    </source>
</evidence>
<dbReference type="InterPro" id="IPR011032">
    <property type="entry name" value="GroES-like_sf"/>
</dbReference>
<dbReference type="Gene3D" id="3.40.50.720">
    <property type="entry name" value="NAD(P)-binding Rossmann-like Domain"/>
    <property type="match status" value="1"/>
</dbReference>
<comment type="subunit">
    <text evidence="2">Homotetramer.</text>
</comment>